<dbReference type="EMBL" id="BAAAGX010000004">
    <property type="protein sequence ID" value="GAA0224654.1"/>
    <property type="molecule type" value="Genomic_DNA"/>
</dbReference>
<dbReference type="Pfam" id="PF17933">
    <property type="entry name" value="TetR_C_25"/>
    <property type="match status" value="1"/>
</dbReference>
<gene>
    <name evidence="6" type="ORF">GCM10009539_07270</name>
</gene>
<evidence type="ECO:0000256" key="2">
    <source>
        <dbReference type="ARBA" id="ARBA00023125"/>
    </source>
</evidence>
<dbReference type="Gene3D" id="1.10.357.10">
    <property type="entry name" value="Tetracycline Repressor, domain 2"/>
    <property type="match status" value="1"/>
</dbReference>
<protein>
    <submittedName>
        <fullName evidence="6">TetR/AcrR family transcriptional regulator</fullName>
    </submittedName>
</protein>
<dbReference type="PROSITE" id="PS50977">
    <property type="entry name" value="HTH_TETR_2"/>
    <property type="match status" value="1"/>
</dbReference>
<dbReference type="RefSeq" id="WP_344647279.1">
    <property type="nucleotide sequence ID" value="NZ_BAAAGX010000004.1"/>
</dbReference>
<dbReference type="Pfam" id="PF00440">
    <property type="entry name" value="TetR_N"/>
    <property type="match status" value="1"/>
</dbReference>
<evidence type="ECO:0000256" key="1">
    <source>
        <dbReference type="ARBA" id="ARBA00023015"/>
    </source>
</evidence>
<organism evidence="6 7">
    <name type="scientific">Cryptosporangium japonicum</name>
    <dbReference type="NCBI Taxonomy" id="80872"/>
    <lineage>
        <taxon>Bacteria</taxon>
        <taxon>Bacillati</taxon>
        <taxon>Actinomycetota</taxon>
        <taxon>Actinomycetes</taxon>
        <taxon>Cryptosporangiales</taxon>
        <taxon>Cryptosporangiaceae</taxon>
        <taxon>Cryptosporangium</taxon>
    </lineage>
</organism>
<keyword evidence="1" id="KW-0805">Transcription regulation</keyword>
<evidence type="ECO:0000256" key="3">
    <source>
        <dbReference type="ARBA" id="ARBA00023163"/>
    </source>
</evidence>
<dbReference type="PRINTS" id="PR00455">
    <property type="entry name" value="HTHTETR"/>
</dbReference>
<evidence type="ECO:0000259" key="5">
    <source>
        <dbReference type="PROSITE" id="PS50977"/>
    </source>
</evidence>
<dbReference type="Proteomes" id="UP001500967">
    <property type="component" value="Unassembled WGS sequence"/>
</dbReference>
<dbReference type="InterPro" id="IPR041484">
    <property type="entry name" value="TetR_C_25"/>
</dbReference>
<evidence type="ECO:0000256" key="4">
    <source>
        <dbReference type="PROSITE-ProRule" id="PRU00335"/>
    </source>
</evidence>
<feature type="domain" description="HTH tetR-type" evidence="5">
    <location>
        <begin position="7"/>
        <end position="67"/>
    </location>
</feature>
<keyword evidence="2 4" id="KW-0238">DNA-binding</keyword>
<dbReference type="PANTHER" id="PTHR30055:SF234">
    <property type="entry name" value="HTH-TYPE TRANSCRIPTIONAL REGULATOR BETI"/>
    <property type="match status" value="1"/>
</dbReference>
<evidence type="ECO:0000313" key="6">
    <source>
        <dbReference type="EMBL" id="GAA0224654.1"/>
    </source>
</evidence>
<dbReference type="PROSITE" id="PS01081">
    <property type="entry name" value="HTH_TETR_1"/>
    <property type="match status" value="1"/>
</dbReference>
<accession>A0ABN0TLE2</accession>
<keyword evidence="7" id="KW-1185">Reference proteome</keyword>
<dbReference type="PANTHER" id="PTHR30055">
    <property type="entry name" value="HTH-TYPE TRANSCRIPTIONAL REGULATOR RUTR"/>
    <property type="match status" value="1"/>
</dbReference>
<dbReference type="InterPro" id="IPR050109">
    <property type="entry name" value="HTH-type_TetR-like_transc_reg"/>
</dbReference>
<reference evidence="6 7" key="1">
    <citation type="journal article" date="2019" name="Int. J. Syst. Evol. Microbiol.">
        <title>The Global Catalogue of Microorganisms (GCM) 10K type strain sequencing project: providing services to taxonomists for standard genome sequencing and annotation.</title>
        <authorList>
            <consortium name="The Broad Institute Genomics Platform"/>
            <consortium name="The Broad Institute Genome Sequencing Center for Infectious Disease"/>
            <person name="Wu L."/>
            <person name="Ma J."/>
        </authorList>
    </citation>
    <scope>NUCLEOTIDE SEQUENCE [LARGE SCALE GENOMIC DNA]</scope>
    <source>
        <strain evidence="6 7">JCM 10425</strain>
    </source>
</reference>
<comment type="caution">
    <text evidence="6">The sequence shown here is derived from an EMBL/GenBank/DDBJ whole genome shotgun (WGS) entry which is preliminary data.</text>
</comment>
<keyword evidence="3" id="KW-0804">Transcription</keyword>
<evidence type="ECO:0000313" key="7">
    <source>
        <dbReference type="Proteomes" id="UP001500967"/>
    </source>
</evidence>
<feature type="DNA-binding region" description="H-T-H motif" evidence="4">
    <location>
        <begin position="30"/>
        <end position="49"/>
    </location>
</feature>
<dbReference type="InterPro" id="IPR009057">
    <property type="entry name" value="Homeodomain-like_sf"/>
</dbReference>
<dbReference type="InterPro" id="IPR023772">
    <property type="entry name" value="DNA-bd_HTH_TetR-type_CS"/>
</dbReference>
<sequence>MPDPDDLTARARIRQAALAQFAEVGFQKATIRSIAAEAGVSPGLLRHHFGSKEALRDAVDAYVMDEIRRANDEVSEASRTGDFASTVDREALRPFQRYLARGLLDGSPTVATMFDQMAAMTTQWIAAADETRTDRPRTDHRTRGALYTAMVLGVPLLHEHLSRVLGIDVLSADGDRRVALAMLDIYSHALISTELAEQARAALYPEPP</sequence>
<proteinExistence type="predicted"/>
<name>A0ABN0TLE2_9ACTN</name>
<dbReference type="InterPro" id="IPR001647">
    <property type="entry name" value="HTH_TetR"/>
</dbReference>
<dbReference type="SUPFAM" id="SSF46689">
    <property type="entry name" value="Homeodomain-like"/>
    <property type="match status" value="1"/>
</dbReference>